<gene>
    <name evidence="8" type="ordered locus">MYPE10290</name>
</gene>
<feature type="transmembrane region" description="Helical" evidence="6">
    <location>
        <begin position="1450"/>
        <end position="1469"/>
    </location>
</feature>
<feature type="transmembrane region" description="Helical" evidence="6">
    <location>
        <begin position="1426"/>
        <end position="1444"/>
    </location>
</feature>
<feature type="transmembrane region" description="Helical" evidence="6">
    <location>
        <begin position="598"/>
        <end position="624"/>
    </location>
</feature>
<dbReference type="Proteomes" id="UP000002522">
    <property type="component" value="Chromosome"/>
</dbReference>
<feature type="transmembrane region" description="Helical" evidence="6">
    <location>
        <begin position="1402"/>
        <end position="1419"/>
    </location>
</feature>
<evidence type="ECO:0000256" key="4">
    <source>
        <dbReference type="ARBA" id="ARBA00022989"/>
    </source>
</evidence>
<evidence type="ECO:0000256" key="5">
    <source>
        <dbReference type="ARBA" id="ARBA00023136"/>
    </source>
</evidence>
<feature type="transmembrane region" description="Helical" evidence="6">
    <location>
        <begin position="1325"/>
        <end position="1348"/>
    </location>
</feature>
<sequence length="1485" mass="164376">MKTIIKAILKFFKFSKLTFIGLFVLIFFSLSIFTVLNSTSLNLTNSYSTVSNSGNLHDFVINENYRYGNGTYVLDTSNSNNGTTSSSPNGTVKIESISKATSNSGTGTSTYTYNISFKLEESLIAPSATYEWTFAYKSAFDKYKADSTTYADFGNNFVNYTATITSTDSDVDTSNWTNKTNFLSEATSLISNKSSALTIYVQNLYKNEYLETLQTETNVTVRDFKSVNISNTKQNIFFKLIEASPDYTIDKLVIYQGNNLSAATDFSAVDLVLNSTTTQLTNDASLSRGLLPFLYRAKWSNDSVTFDDIYNYSLANENYNPYTNQNNGTTVSDSKITSQSTNLKTIIDTSNGIINDNHQVRFSYSIAGVAPVSGYIEDFTSYGAIVSTNYLETLGKRPVNYQDWVSHLSDKQASFNAWLNSLSENTFEIDNQTFVILGTGITPDFMYPIVSFSNLVPDSNTEQVVYTNSSGYSKMINSFRGNDQETFLVGKFSTRNSNLNNQTLAQINSITTNYMAWPSNINAAYMYDDTSNTMSPTALRVIFIPQIVTTITSVSGFLTTFILILSIIIAVVIIKRCIETNRNSLGIMQANGYKKREIILGMCLLILIPVLAASVLGYILGISLQTVAINLLGSFWTLPTEISGISFASMFLTLFIVALLFLAIVIVFSSICLLGETSEFMKDDAKYKMTKVASALKKPFVKFSIIDRLRAAIAFSSLWRLILLSLMSALLVSSLTFSINILDSFKDSAEKTYGIRNYNYALNLLTPTLQSGQYYTVPYQQQGKTLNKTTYFDTSLATGTYDQSDNYISQRYWETGSAYNTDASSNTLFSDNLKKFGNYQLISQDDLNAQTSELYYLKNKTTTKAFADITLGAGSVSSNPWTLASQLMPTNNTSYANKAFNGMFGSAVADSTTPISIEGITETNLYQAIKKFTKAYAVLKDEADANATPIANGFGGGNPTVVLIDEINNNDSAFYDYIDSQSDPNYSYYLEFTTALMSGSNNGIVTKVSPGFLNLLYYIYSKTNLSEYTYSINYHKLVVEQQDSPFTYINFNIKNINSREVNNPDSLNITGISNDFTNPNLSITNEKNRVLNQTLWNESSYVDNQGNIVYPIVINEYAKRKYDLNVGNVITVDILNSADRYSRTYFGASNPVAYFKIIDIATTYQGAEFYINQYDANKILGLTINNVKPKVPTSLEEISNTVNWANLEYDYGNNTSNSSSTTITTPTSVANKDAFIGSESGFNGIFSTSETDLKEVTGGVSLYSLSGIYPGTDLISPDDTTLNKLFADSNNMKKAINQLGFLDLLDSSGNPTVNAKDLIQRIADIFGSSSSFFIVSSASSISSTLNVLNTSSSTLTKLQVSFLSILLIITVLIIVIVSSLIINDSFKLAAILKCLGLDDKKNAASFLSVYLPVFFFGLLISVPITFAMTSVYITFIFNFAGILIVSNNSFWHFLAASLGIIVIFFLSYWTTWQKIRKMDLAQSIK</sequence>
<comment type="subcellular location">
    <subcellularLocation>
        <location evidence="1">Cell membrane</location>
        <topology evidence="1">Multi-pass membrane protein</topology>
    </subcellularLocation>
</comment>
<reference evidence="8 9" key="1">
    <citation type="journal article" date="2002" name="Nucleic Acids Res.">
        <title>The complete genomic sequence of Mycoplasma penetrans, an intracellular bacterial pathogen in humans.</title>
        <authorList>
            <person name="Sasaki Y."/>
            <person name="Ishikawa J."/>
            <person name="Yamashita A."/>
            <person name="Oshima K."/>
            <person name="Kenri T."/>
            <person name="Furuya K."/>
            <person name="Yoshino C."/>
            <person name="Horino A."/>
            <person name="Shiba T."/>
            <person name="Sasaki T."/>
            <person name="Hattori M."/>
        </authorList>
    </citation>
    <scope>NUCLEOTIDE SEQUENCE [LARGE SCALE GENOMIC DNA]</scope>
    <source>
        <strain evidence="8 9">HF-2</strain>
    </source>
</reference>
<proteinExistence type="predicted"/>
<keyword evidence="5 6" id="KW-0472">Membrane</keyword>
<dbReference type="EMBL" id="BA000026">
    <property type="protein sequence ID" value="BAC44814.1"/>
    <property type="molecule type" value="Genomic_DNA"/>
</dbReference>
<keyword evidence="9" id="KW-1185">Reference proteome</keyword>
<dbReference type="GO" id="GO:0005886">
    <property type="term" value="C:plasma membrane"/>
    <property type="evidence" value="ECO:0007669"/>
    <property type="project" value="UniProtKB-SubCell"/>
</dbReference>
<keyword evidence="2" id="KW-1003">Cell membrane</keyword>
<feature type="transmembrane region" description="Helical" evidence="6">
    <location>
        <begin position="1360"/>
        <end position="1382"/>
    </location>
</feature>
<dbReference type="RefSeq" id="WP_011077842.1">
    <property type="nucleotide sequence ID" value="NC_004432.1"/>
</dbReference>
<dbReference type="KEGG" id="mpe:MYPE10290"/>
<dbReference type="Pfam" id="PF02687">
    <property type="entry name" value="FtsX"/>
    <property type="match status" value="2"/>
</dbReference>
<feature type="domain" description="ABC3 transporter permease C-terminal" evidence="7">
    <location>
        <begin position="1361"/>
        <end position="1479"/>
    </location>
</feature>
<dbReference type="eggNOG" id="COG0577">
    <property type="taxonomic scope" value="Bacteria"/>
</dbReference>
<dbReference type="HOGENOM" id="CLU_256964_0_0_14"/>
<evidence type="ECO:0000256" key="2">
    <source>
        <dbReference type="ARBA" id="ARBA00022475"/>
    </source>
</evidence>
<feature type="transmembrane region" description="Helical" evidence="6">
    <location>
        <begin position="644"/>
        <end position="674"/>
    </location>
</feature>
<feature type="transmembrane region" description="Helical" evidence="6">
    <location>
        <begin position="556"/>
        <end position="578"/>
    </location>
</feature>
<evidence type="ECO:0000256" key="1">
    <source>
        <dbReference type="ARBA" id="ARBA00004651"/>
    </source>
</evidence>
<accession>Q8EUA2</accession>
<dbReference type="STRING" id="272633.gene:10732148"/>
<evidence type="ECO:0000313" key="9">
    <source>
        <dbReference type="Proteomes" id="UP000002522"/>
    </source>
</evidence>
<protein>
    <submittedName>
        <fullName evidence="8">Probably ABC transporter membrane protein</fullName>
    </submittedName>
</protein>
<evidence type="ECO:0000256" key="3">
    <source>
        <dbReference type="ARBA" id="ARBA00022692"/>
    </source>
</evidence>
<feature type="domain" description="ABC3 transporter permease C-terminal" evidence="7">
    <location>
        <begin position="557"/>
        <end position="666"/>
    </location>
</feature>
<evidence type="ECO:0000259" key="7">
    <source>
        <dbReference type="Pfam" id="PF02687"/>
    </source>
</evidence>
<keyword evidence="4 6" id="KW-1133">Transmembrane helix</keyword>
<evidence type="ECO:0000256" key="6">
    <source>
        <dbReference type="SAM" id="Phobius"/>
    </source>
</evidence>
<keyword evidence="3 6" id="KW-0812">Transmembrane</keyword>
<name>Q8EUA2_MALP2</name>
<feature type="transmembrane region" description="Helical" evidence="6">
    <location>
        <begin position="718"/>
        <end position="742"/>
    </location>
</feature>
<organism evidence="8 9">
    <name type="scientific">Malacoplasma penetrans (strain HF-2)</name>
    <name type="common">Mycoplasma penetrans</name>
    <dbReference type="NCBI Taxonomy" id="272633"/>
    <lineage>
        <taxon>Bacteria</taxon>
        <taxon>Bacillati</taxon>
        <taxon>Mycoplasmatota</taxon>
        <taxon>Mycoplasmoidales</taxon>
        <taxon>Mycoplasmoidaceae</taxon>
        <taxon>Malacoplasma</taxon>
    </lineage>
</organism>
<dbReference type="InParanoid" id="Q8EUA2"/>
<dbReference type="InterPro" id="IPR003838">
    <property type="entry name" value="ABC3_permease_C"/>
</dbReference>
<evidence type="ECO:0000313" key="8">
    <source>
        <dbReference type="EMBL" id="BAC44814.1"/>
    </source>
</evidence>